<dbReference type="PANTHER" id="PTHR48079">
    <property type="entry name" value="PROTEIN YEEZ"/>
    <property type="match status" value="1"/>
</dbReference>
<dbReference type="Gene3D" id="3.40.50.720">
    <property type="entry name" value="NAD(P)-binding Rossmann-like Domain"/>
    <property type="match status" value="1"/>
</dbReference>
<dbReference type="InterPro" id="IPR036291">
    <property type="entry name" value="NAD(P)-bd_dom_sf"/>
</dbReference>
<dbReference type="InterPro" id="IPR051783">
    <property type="entry name" value="NAD(P)-dependent_oxidoreduct"/>
</dbReference>
<proteinExistence type="predicted"/>
<name>A0A7W5V3P1_9ACTN</name>
<evidence type="ECO:0000313" key="3">
    <source>
        <dbReference type="Proteomes" id="UP000579945"/>
    </source>
</evidence>
<dbReference type="GeneID" id="95392099"/>
<dbReference type="Proteomes" id="UP000579945">
    <property type="component" value="Unassembled WGS sequence"/>
</dbReference>
<evidence type="ECO:0000259" key="1">
    <source>
        <dbReference type="Pfam" id="PF01370"/>
    </source>
</evidence>
<sequence length="259" mass="26807">MNVLIIGASGYIGSAVAAALAKAGHRMSALRADVPGDLRDPSSLESAAKGFDLVVHAGPPLGEEADLAGVDALLASGAPLLHTTGAAVLGGGLTDEDSEPDPHPLVSWRAEAERRVLAAGGRVIRPGLVYGNAGGLVHDLLAPKSAERGAGVYIGEPGVRWPVVHVEDLAALYVAVAERAAPGTVWHGMSETVRLDALAGVLGDGRTASWPVEEAAAELGRLADLFTRDQQVSSEKTRRILGWRPAHTSMLGHLLSEGW</sequence>
<dbReference type="EMBL" id="JACIBV010000001">
    <property type="protein sequence ID" value="MBB3729931.1"/>
    <property type="molecule type" value="Genomic_DNA"/>
</dbReference>
<dbReference type="Pfam" id="PF01370">
    <property type="entry name" value="Epimerase"/>
    <property type="match status" value="1"/>
</dbReference>
<dbReference type="RefSeq" id="WP_183653886.1">
    <property type="nucleotide sequence ID" value="NZ_JACIBV010000001.1"/>
</dbReference>
<organism evidence="2 3">
    <name type="scientific">Nonomuraea dietziae</name>
    <dbReference type="NCBI Taxonomy" id="65515"/>
    <lineage>
        <taxon>Bacteria</taxon>
        <taxon>Bacillati</taxon>
        <taxon>Actinomycetota</taxon>
        <taxon>Actinomycetes</taxon>
        <taxon>Streptosporangiales</taxon>
        <taxon>Streptosporangiaceae</taxon>
        <taxon>Nonomuraea</taxon>
    </lineage>
</organism>
<comment type="caution">
    <text evidence="2">The sequence shown here is derived from an EMBL/GenBank/DDBJ whole genome shotgun (WGS) entry which is preliminary data.</text>
</comment>
<protein>
    <submittedName>
        <fullName evidence="2">Nucleoside-diphosphate-sugar epimerase</fullName>
    </submittedName>
</protein>
<keyword evidence="3" id="KW-1185">Reference proteome</keyword>
<dbReference type="SUPFAM" id="SSF51735">
    <property type="entry name" value="NAD(P)-binding Rossmann-fold domains"/>
    <property type="match status" value="1"/>
</dbReference>
<accession>A0A7W5V3P1</accession>
<dbReference type="GO" id="GO:0005737">
    <property type="term" value="C:cytoplasm"/>
    <property type="evidence" value="ECO:0007669"/>
    <property type="project" value="TreeGrafter"/>
</dbReference>
<gene>
    <name evidence="2" type="ORF">FHR33_005791</name>
</gene>
<dbReference type="GO" id="GO:0004029">
    <property type="term" value="F:aldehyde dehydrogenase (NAD+) activity"/>
    <property type="evidence" value="ECO:0007669"/>
    <property type="project" value="TreeGrafter"/>
</dbReference>
<dbReference type="AlphaFoldDB" id="A0A7W5V3P1"/>
<dbReference type="InterPro" id="IPR001509">
    <property type="entry name" value="Epimerase_deHydtase"/>
</dbReference>
<dbReference type="PANTHER" id="PTHR48079:SF6">
    <property type="entry name" value="NAD(P)-BINDING DOMAIN-CONTAINING PROTEIN-RELATED"/>
    <property type="match status" value="1"/>
</dbReference>
<evidence type="ECO:0000313" key="2">
    <source>
        <dbReference type="EMBL" id="MBB3729931.1"/>
    </source>
</evidence>
<reference evidence="2 3" key="1">
    <citation type="submission" date="2020-08" db="EMBL/GenBank/DDBJ databases">
        <title>Sequencing the genomes of 1000 actinobacteria strains.</title>
        <authorList>
            <person name="Klenk H.-P."/>
        </authorList>
    </citation>
    <scope>NUCLEOTIDE SEQUENCE [LARGE SCALE GENOMIC DNA]</scope>
    <source>
        <strain evidence="2 3">DSM 44320</strain>
    </source>
</reference>
<feature type="domain" description="NAD-dependent epimerase/dehydratase" evidence="1">
    <location>
        <begin position="3"/>
        <end position="58"/>
    </location>
</feature>